<dbReference type="Pfam" id="PF02720">
    <property type="entry name" value="DUF222"/>
    <property type="match status" value="1"/>
</dbReference>
<feature type="region of interest" description="Disordered" evidence="1">
    <location>
        <begin position="394"/>
        <end position="417"/>
    </location>
</feature>
<dbReference type="InterPro" id="IPR003870">
    <property type="entry name" value="DUF222"/>
</dbReference>
<dbReference type="Proteomes" id="UP001152755">
    <property type="component" value="Unassembled WGS sequence"/>
</dbReference>
<evidence type="ECO:0000259" key="2">
    <source>
        <dbReference type="Pfam" id="PF02720"/>
    </source>
</evidence>
<organism evidence="3 4">
    <name type="scientific">Speluncibacter jeojiensis</name>
    <dbReference type="NCBI Taxonomy" id="2710754"/>
    <lineage>
        <taxon>Bacteria</taxon>
        <taxon>Bacillati</taxon>
        <taxon>Actinomycetota</taxon>
        <taxon>Actinomycetes</taxon>
        <taxon>Mycobacteriales</taxon>
        <taxon>Speluncibacteraceae</taxon>
        <taxon>Speluncibacter</taxon>
    </lineage>
</organism>
<evidence type="ECO:0000313" key="3">
    <source>
        <dbReference type="EMBL" id="MDG3013826.1"/>
    </source>
</evidence>
<keyword evidence="4" id="KW-1185">Reference proteome</keyword>
<feature type="region of interest" description="Disordered" evidence="1">
    <location>
        <begin position="240"/>
        <end position="328"/>
    </location>
</feature>
<dbReference type="EMBL" id="JANRHA010000002">
    <property type="protein sequence ID" value="MDG3013826.1"/>
    <property type="molecule type" value="Genomic_DNA"/>
</dbReference>
<accession>A0A9X4LYA4</accession>
<feature type="compositionally biased region" description="Low complexity" evidence="1">
    <location>
        <begin position="301"/>
        <end position="318"/>
    </location>
</feature>
<evidence type="ECO:0000313" key="4">
    <source>
        <dbReference type="Proteomes" id="UP001152755"/>
    </source>
</evidence>
<proteinExistence type="predicted"/>
<evidence type="ECO:0000256" key="1">
    <source>
        <dbReference type="SAM" id="MobiDB-lite"/>
    </source>
</evidence>
<dbReference type="InterPro" id="IPR003615">
    <property type="entry name" value="HNH_nuc"/>
</dbReference>
<feature type="compositionally biased region" description="Basic residues" evidence="1">
    <location>
        <begin position="394"/>
        <end position="405"/>
    </location>
</feature>
<feature type="domain" description="DUF222" evidence="2">
    <location>
        <begin position="3"/>
        <end position="242"/>
    </location>
</feature>
<name>A0A9X4LYA4_9ACTN</name>
<dbReference type="CDD" id="cd00085">
    <property type="entry name" value="HNHc"/>
    <property type="match status" value="1"/>
</dbReference>
<dbReference type="Gene3D" id="1.10.30.50">
    <property type="match status" value="1"/>
</dbReference>
<protein>
    <submittedName>
        <fullName evidence="3">DUF222 domain-containing protein</fullName>
    </submittedName>
</protein>
<dbReference type="AlphaFoldDB" id="A0A9X4LYA4"/>
<sequence>MGRAFAGSQVAFGLSLRERLPRVREALAAGELDVYRARLIDSETRNVDDEHLAAVESEVLARVRAAAAGGGGVGLTGRRLANAVRRAVVQVDPAGVRARRVRAKRERFVGTSPCEDAMVTLIGKLTADDGRILEGRLREVANTVCPRDPRTFEQRKADALMVLISGNSQLPCVCGRVDCTQPAADAAPVARKALVHVLVRESTLCGEDEEPGYLGGYGIIDADHARDLAKGAVVKPVKVPATADPAGRAGESSEPATDPPGRSAADQKRTQSAATQPGRQAAGASPEPEPELDGDSEAASDAEYGAAADAVPDSAPDTAAPPPDSALRYRPEATLDTWMRIVFGTCAWPHCDVPAWDCDLDHRIPFDHNNPAAGGPTTEANLTPYCRRHHRLKHTGHWRQHRRPEPRRPDPHRTPPQPIRDCCTIW</sequence>
<gene>
    <name evidence="3" type="ORF">NVS88_04550</name>
</gene>
<comment type="caution">
    <text evidence="3">The sequence shown here is derived from an EMBL/GenBank/DDBJ whole genome shotgun (WGS) entry which is preliminary data.</text>
</comment>
<reference evidence="3" key="1">
    <citation type="submission" date="2022-08" db="EMBL/GenBank/DDBJ databases">
        <title>Genome analysis of Corynebacteriales strain.</title>
        <authorList>
            <person name="Lee S.D."/>
        </authorList>
    </citation>
    <scope>NUCLEOTIDE SEQUENCE</scope>
    <source>
        <strain evidence="3">D3-21</strain>
    </source>
</reference>
<feature type="compositionally biased region" description="Acidic residues" evidence="1">
    <location>
        <begin position="288"/>
        <end position="300"/>
    </location>
</feature>